<name>A0A6A0AI79_HAELA</name>
<dbReference type="Proteomes" id="UP000485058">
    <property type="component" value="Unassembled WGS sequence"/>
</dbReference>
<proteinExistence type="predicted"/>
<dbReference type="EMBL" id="BLLF01006655">
    <property type="protein sequence ID" value="GFH32446.1"/>
    <property type="molecule type" value="Genomic_DNA"/>
</dbReference>
<accession>A0A6A0AI79</accession>
<evidence type="ECO:0000313" key="2">
    <source>
        <dbReference type="Proteomes" id="UP000485058"/>
    </source>
</evidence>
<dbReference type="AlphaFoldDB" id="A0A6A0AI79"/>
<evidence type="ECO:0000313" key="1">
    <source>
        <dbReference type="EMBL" id="GFH32446.1"/>
    </source>
</evidence>
<gene>
    <name evidence="1" type="ORF">HaLaN_31668</name>
</gene>
<keyword evidence="2" id="KW-1185">Reference proteome</keyword>
<sequence>MLKQPPTPGRARGMGGTCRGWGRVKQWCAEDGRSGLKQELGNGEGVVKVVEAVELGGMGFIKFCVATNHLKRCMGIAQDPGHAAQLDSHSVVGLGNNTNDMSQDGRSC</sequence>
<organism evidence="1 2">
    <name type="scientific">Haematococcus lacustris</name>
    <name type="common">Green alga</name>
    <name type="synonym">Haematococcus pluvialis</name>
    <dbReference type="NCBI Taxonomy" id="44745"/>
    <lineage>
        <taxon>Eukaryota</taxon>
        <taxon>Viridiplantae</taxon>
        <taxon>Chlorophyta</taxon>
        <taxon>core chlorophytes</taxon>
        <taxon>Chlorophyceae</taxon>
        <taxon>CS clade</taxon>
        <taxon>Chlamydomonadales</taxon>
        <taxon>Haematococcaceae</taxon>
        <taxon>Haematococcus</taxon>
    </lineage>
</organism>
<comment type="caution">
    <text evidence="1">The sequence shown here is derived from an EMBL/GenBank/DDBJ whole genome shotgun (WGS) entry which is preliminary data.</text>
</comment>
<feature type="non-terminal residue" evidence="1">
    <location>
        <position position="1"/>
    </location>
</feature>
<protein>
    <submittedName>
        <fullName evidence="1">Uncharacterized protein</fullName>
    </submittedName>
</protein>
<reference evidence="1 2" key="1">
    <citation type="submission" date="2020-02" db="EMBL/GenBank/DDBJ databases">
        <title>Draft genome sequence of Haematococcus lacustris strain NIES-144.</title>
        <authorList>
            <person name="Morimoto D."/>
            <person name="Nakagawa S."/>
            <person name="Yoshida T."/>
            <person name="Sawayama S."/>
        </authorList>
    </citation>
    <scope>NUCLEOTIDE SEQUENCE [LARGE SCALE GENOMIC DNA]</scope>
    <source>
        <strain evidence="1 2">NIES-144</strain>
    </source>
</reference>